<dbReference type="eggNOG" id="KOG4475">
    <property type="taxonomic scope" value="Eukaryota"/>
</dbReference>
<keyword evidence="23" id="KW-1185">Reference proteome</keyword>
<evidence type="ECO:0000256" key="4">
    <source>
        <dbReference type="ARBA" id="ARBA00022692"/>
    </source>
</evidence>
<dbReference type="GO" id="GO:0070062">
    <property type="term" value="C:extracellular exosome"/>
    <property type="evidence" value="ECO:0007669"/>
    <property type="project" value="TreeGrafter"/>
</dbReference>
<dbReference type="InterPro" id="IPR003598">
    <property type="entry name" value="Ig_sub2"/>
</dbReference>
<proteinExistence type="inferred from homology"/>
<reference evidence="23" key="2">
    <citation type="journal article" date="2013" name="Nat. Commun.">
        <title>Genome of the Chinese tree shrew.</title>
        <authorList>
            <person name="Fan Y."/>
            <person name="Huang Z.Y."/>
            <person name="Cao C.C."/>
            <person name="Chen C.S."/>
            <person name="Chen Y.X."/>
            <person name="Fan D.D."/>
            <person name="He J."/>
            <person name="Hou H.L."/>
            <person name="Hu L."/>
            <person name="Hu X.T."/>
            <person name="Jiang X.T."/>
            <person name="Lai R."/>
            <person name="Lang Y.S."/>
            <person name="Liang B."/>
            <person name="Liao S.G."/>
            <person name="Mu D."/>
            <person name="Ma Y.Y."/>
            <person name="Niu Y.Y."/>
            <person name="Sun X.Q."/>
            <person name="Xia J.Q."/>
            <person name="Xiao J."/>
            <person name="Xiong Z.Q."/>
            <person name="Xu L."/>
            <person name="Yang L."/>
            <person name="Zhang Y."/>
            <person name="Zhao W."/>
            <person name="Zhao X.D."/>
            <person name="Zheng Y.T."/>
            <person name="Zhou J.M."/>
            <person name="Zhu Y.B."/>
            <person name="Zhang G.J."/>
            <person name="Wang J."/>
            <person name="Yao Y.G."/>
        </authorList>
    </citation>
    <scope>NUCLEOTIDE SEQUENCE [LARGE SCALE GENOMIC DNA]</scope>
</reference>
<evidence type="ECO:0000256" key="10">
    <source>
        <dbReference type="ARBA" id="ARBA00023136"/>
    </source>
</evidence>
<dbReference type="Pfam" id="PF08205">
    <property type="entry name" value="C2-set_2"/>
    <property type="match status" value="1"/>
</dbReference>
<feature type="signal peptide" evidence="20">
    <location>
        <begin position="1"/>
        <end position="19"/>
    </location>
</feature>
<dbReference type="GO" id="GO:0019903">
    <property type="term" value="F:protein phosphatase binding"/>
    <property type="evidence" value="ECO:0007669"/>
    <property type="project" value="TreeGrafter"/>
</dbReference>
<dbReference type="GO" id="GO:0030246">
    <property type="term" value="F:carbohydrate binding"/>
    <property type="evidence" value="ECO:0007669"/>
    <property type="project" value="UniProtKB-KW"/>
</dbReference>
<keyword evidence="2" id="KW-1003">Cell membrane</keyword>
<dbReference type="GO" id="GO:0030888">
    <property type="term" value="P:regulation of B cell proliferation"/>
    <property type="evidence" value="ECO:0007669"/>
    <property type="project" value="TreeGrafter"/>
</dbReference>
<evidence type="ECO:0000256" key="16">
    <source>
        <dbReference type="ARBA" id="ARBA00041781"/>
    </source>
</evidence>
<reference evidence="23" key="1">
    <citation type="submission" date="2012-07" db="EMBL/GenBank/DDBJ databases">
        <title>Genome of the Chinese tree shrew, a rising model animal genetically related to primates.</title>
        <authorList>
            <person name="Zhang G."/>
            <person name="Fan Y."/>
            <person name="Yao Y."/>
            <person name="Huang Z."/>
        </authorList>
    </citation>
    <scope>NUCLEOTIDE SEQUENCE [LARGE SCALE GENOMIC DNA]</scope>
</reference>
<evidence type="ECO:0000256" key="8">
    <source>
        <dbReference type="ARBA" id="ARBA00022889"/>
    </source>
</evidence>
<dbReference type="PROSITE" id="PS50835">
    <property type="entry name" value="IG_LIKE"/>
    <property type="match status" value="8"/>
</dbReference>
<feature type="domain" description="Ig-like" evidence="21">
    <location>
        <begin position="984"/>
        <end position="1066"/>
    </location>
</feature>
<evidence type="ECO:0000256" key="15">
    <source>
        <dbReference type="ARBA" id="ARBA00040106"/>
    </source>
</evidence>
<dbReference type="CDD" id="cd05712">
    <property type="entry name" value="IgV_CD33"/>
    <property type="match status" value="1"/>
</dbReference>
<evidence type="ECO:0000256" key="18">
    <source>
        <dbReference type="ARBA" id="ARBA00046458"/>
    </source>
</evidence>
<evidence type="ECO:0000256" key="2">
    <source>
        <dbReference type="ARBA" id="ARBA00022475"/>
    </source>
</evidence>
<dbReference type="Pfam" id="PF13895">
    <property type="entry name" value="Ig_2"/>
    <property type="match status" value="2"/>
</dbReference>
<evidence type="ECO:0000313" key="22">
    <source>
        <dbReference type="EMBL" id="ELV09359.1"/>
    </source>
</evidence>
<evidence type="ECO:0000256" key="1">
    <source>
        <dbReference type="ARBA" id="ARBA00004251"/>
    </source>
</evidence>
<protein>
    <recommendedName>
        <fullName evidence="15">B-cell receptor CD22</fullName>
    </recommendedName>
    <alternativeName>
        <fullName evidence="16">Sialic acid-binding Ig-like lectin 2</fullName>
    </alternativeName>
</protein>
<dbReference type="PANTHER" id="PTHR46958">
    <property type="entry name" value="B-CELL RECEPTOR CD22"/>
    <property type="match status" value="1"/>
</dbReference>
<dbReference type="AlphaFoldDB" id="L8Y2U7"/>
<comment type="subcellular location">
    <subcellularLocation>
        <location evidence="1">Cell membrane</location>
        <topology evidence="1">Single-pass type I membrane protein</topology>
    </subcellularLocation>
</comment>
<evidence type="ECO:0000256" key="17">
    <source>
        <dbReference type="ARBA" id="ARBA00045430"/>
    </source>
</evidence>
<evidence type="ECO:0000256" key="5">
    <source>
        <dbReference type="ARBA" id="ARBA00022729"/>
    </source>
</evidence>
<feature type="domain" description="Ig-like" evidence="21">
    <location>
        <begin position="310"/>
        <end position="389"/>
    </location>
</feature>
<dbReference type="InterPro" id="IPR003599">
    <property type="entry name" value="Ig_sub"/>
</dbReference>
<dbReference type="InterPro" id="IPR013098">
    <property type="entry name" value="Ig_I-set"/>
</dbReference>
<dbReference type="InParanoid" id="L8Y2U7"/>
<feature type="domain" description="Ig-like" evidence="21">
    <location>
        <begin position="721"/>
        <end position="803"/>
    </location>
</feature>
<dbReference type="Proteomes" id="UP000011518">
    <property type="component" value="Unassembled WGS sequence"/>
</dbReference>
<dbReference type="Pfam" id="PF07679">
    <property type="entry name" value="I-set"/>
    <property type="match status" value="1"/>
</dbReference>
<evidence type="ECO:0000313" key="23">
    <source>
        <dbReference type="Proteomes" id="UP000011518"/>
    </source>
</evidence>
<dbReference type="GO" id="GO:0007155">
    <property type="term" value="P:cell adhesion"/>
    <property type="evidence" value="ECO:0007669"/>
    <property type="project" value="UniProtKB-KW"/>
</dbReference>
<keyword evidence="7" id="KW-0677">Repeat</keyword>
<dbReference type="FunFam" id="2.60.40.10:FF:000663">
    <property type="entry name" value="myelin-associated glycoprotein isoform X1"/>
    <property type="match status" value="1"/>
</dbReference>
<dbReference type="GO" id="GO:0055037">
    <property type="term" value="C:recycling endosome"/>
    <property type="evidence" value="ECO:0007669"/>
    <property type="project" value="TreeGrafter"/>
</dbReference>
<feature type="domain" description="Ig-like" evidence="21">
    <location>
        <begin position="898"/>
        <end position="981"/>
    </location>
</feature>
<dbReference type="SMART" id="SM00408">
    <property type="entry name" value="IGc2"/>
    <property type="match status" value="6"/>
</dbReference>
<dbReference type="CDD" id="cd00096">
    <property type="entry name" value="Ig"/>
    <property type="match status" value="3"/>
</dbReference>
<dbReference type="GO" id="GO:0005769">
    <property type="term" value="C:early endosome"/>
    <property type="evidence" value="ECO:0007669"/>
    <property type="project" value="TreeGrafter"/>
</dbReference>
<feature type="domain" description="Ig-like" evidence="21">
    <location>
        <begin position="1072"/>
        <end position="1155"/>
    </location>
</feature>
<dbReference type="STRING" id="246437.L8Y2U7"/>
<evidence type="ECO:0000256" key="7">
    <source>
        <dbReference type="ARBA" id="ARBA00022737"/>
    </source>
</evidence>
<feature type="domain" description="Ig-like" evidence="21">
    <location>
        <begin position="626"/>
        <end position="714"/>
    </location>
</feature>
<name>L8Y2U7_TUPCH</name>
<dbReference type="SMART" id="SM00409">
    <property type="entry name" value="IG"/>
    <property type="match status" value="9"/>
</dbReference>
<keyword evidence="3" id="KW-0597">Phosphoprotein</keyword>
<organism evidence="22 23">
    <name type="scientific">Tupaia chinensis</name>
    <name type="common">Chinese tree shrew</name>
    <name type="synonym">Tupaia belangeri chinensis</name>
    <dbReference type="NCBI Taxonomy" id="246437"/>
    <lineage>
        <taxon>Eukaryota</taxon>
        <taxon>Metazoa</taxon>
        <taxon>Chordata</taxon>
        <taxon>Craniata</taxon>
        <taxon>Vertebrata</taxon>
        <taxon>Euteleostomi</taxon>
        <taxon>Mammalia</taxon>
        <taxon>Eutheria</taxon>
        <taxon>Euarchontoglires</taxon>
        <taxon>Scandentia</taxon>
        <taxon>Tupaiidae</taxon>
        <taxon>Tupaia</taxon>
    </lineage>
</organism>
<keyword evidence="5 20" id="KW-0732">Signal</keyword>
<dbReference type="InterPro" id="IPR013783">
    <property type="entry name" value="Ig-like_fold"/>
</dbReference>
<keyword evidence="8" id="KW-0130">Cell adhesion</keyword>
<dbReference type="GO" id="GO:0033691">
    <property type="term" value="F:sialic acid binding"/>
    <property type="evidence" value="ECO:0007669"/>
    <property type="project" value="TreeGrafter"/>
</dbReference>
<gene>
    <name evidence="22" type="ORF">TREES_T100004870</name>
</gene>
<dbReference type="PANTHER" id="PTHR46958:SF1">
    <property type="entry name" value="B-CELL RECEPTOR CD22"/>
    <property type="match status" value="1"/>
</dbReference>
<dbReference type="SUPFAM" id="SSF48726">
    <property type="entry name" value="Immunoglobulin"/>
    <property type="match status" value="10"/>
</dbReference>
<keyword evidence="11" id="KW-1015">Disulfide bond</keyword>
<evidence type="ECO:0000256" key="20">
    <source>
        <dbReference type="SAM" id="SignalP"/>
    </source>
</evidence>
<comment type="similarity">
    <text evidence="14">Belongs to the immunoglobulin superfamily. SIGLEC (sialic acid binding Ig-like lectin) family.</text>
</comment>
<keyword evidence="6" id="KW-0430">Lectin</keyword>
<dbReference type="GO" id="GO:0009897">
    <property type="term" value="C:external side of plasma membrane"/>
    <property type="evidence" value="ECO:0007669"/>
    <property type="project" value="TreeGrafter"/>
</dbReference>
<dbReference type="InterPro" id="IPR036179">
    <property type="entry name" value="Ig-like_dom_sf"/>
</dbReference>
<evidence type="ECO:0000256" key="13">
    <source>
        <dbReference type="ARBA" id="ARBA00023319"/>
    </source>
</evidence>
<keyword evidence="9 19" id="KW-1133">Transmembrane helix</keyword>
<feature type="domain" description="Ig-like" evidence="21">
    <location>
        <begin position="221"/>
        <end position="302"/>
    </location>
</feature>
<accession>L8Y2U7</accession>
<evidence type="ECO:0000256" key="19">
    <source>
        <dbReference type="SAM" id="Phobius"/>
    </source>
</evidence>
<dbReference type="GO" id="GO:0042609">
    <property type="term" value="F:CD4 receptor binding"/>
    <property type="evidence" value="ECO:0007669"/>
    <property type="project" value="TreeGrafter"/>
</dbReference>
<dbReference type="FunFam" id="2.60.40.10:FF:000475">
    <property type="entry name" value="myelin-associated glycoprotein isoform X1"/>
    <property type="match status" value="2"/>
</dbReference>
<keyword evidence="13" id="KW-0393">Immunoglobulin domain</keyword>
<dbReference type="InterPro" id="IPR013162">
    <property type="entry name" value="CD80_C2-set"/>
</dbReference>
<keyword evidence="12" id="KW-0325">Glycoprotein</keyword>
<evidence type="ECO:0000256" key="14">
    <source>
        <dbReference type="ARBA" id="ARBA00038361"/>
    </source>
</evidence>
<dbReference type="InterPro" id="IPR007110">
    <property type="entry name" value="Ig-like_dom"/>
</dbReference>
<evidence type="ECO:0000256" key="6">
    <source>
        <dbReference type="ARBA" id="ARBA00022734"/>
    </source>
</evidence>
<feature type="chain" id="PRO_5003998631" description="B-cell receptor CD22" evidence="20">
    <location>
        <begin position="20"/>
        <end position="1258"/>
    </location>
</feature>
<keyword evidence="4 19" id="KW-0812">Transmembrane</keyword>
<comment type="subunit">
    <text evidence="18">Predominantly monomer of isoform CD22-beta. Also found as heterodimer of isoform CD22-beta and a shorter isoform. Interacts with PTPN6/SHP-1, LYN, SYK, PIK3R1/PIK3R2 and PLCG1 upon phosphorylation. Interacts with GRB2, INPP5D and SHC1 upon phosphorylation. May form a complex with INPP5D/SHIP, GRB2 and SHC1.</text>
</comment>
<keyword evidence="10 19" id="KW-0472">Membrane</keyword>
<feature type="domain" description="Ig-like" evidence="21">
    <location>
        <begin position="810"/>
        <end position="895"/>
    </location>
</feature>
<dbReference type="Gene3D" id="2.60.40.10">
    <property type="entry name" value="Immunoglobulins"/>
    <property type="match status" value="10"/>
</dbReference>
<evidence type="ECO:0000256" key="9">
    <source>
        <dbReference type="ARBA" id="ARBA00022989"/>
    </source>
</evidence>
<comment type="function">
    <text evidence="17">Most highly expressed siglec (sialic acid-binding immunoglobulin-like lectin) on B-cells that plays a role in various aspects of B-cell biology including differentiation, antigen presentation, and trafficking to bone marrow. Binds to alpha 2,6-linked sialic acid residues of surface molecules such as CD22 itself, CD45 and IgM in a cis configuration. Can also bind to ligands on other cells as an adhesion molecule in a trans configuration. Acts as an inhibitory coreceptor on the surface of B-cells and inhibits B-cell receptor induced signaling, characterized by inhibition of the calcium mobilization and cellular activation. Mechanistically, the immunoreceptor tyrosine-based inhibitory motif domain is phosphorylated by the Src kinase LYN, which in turn leads to the recruitment of the protein tyrosine phosphatase 1/PTPN6, leading to the negative regulation of BCR signaling. If this negative signaling from is of sufficient strength, apoptosis of the B-cell can be induced.</text>
</comment>
<evidence type="ECO:0000259" key="21">
    <source>
        <dbReference type="PROSITE" id="PS50835"/>
    </source>
</evidence>
<sequence>MIFLTALPLFWIMISASRGGHWGAWMPSSISAFEGTCVSIPCRFDFPDELRPAVVHGVWYFNSPYPKNYPPVVFKSRTQIVHESFQGRSRLLGDLGLRNCTLLLNNLSPELGGKYYFRGDLGGYNQYTFSEHSVLDIINTPNIVVPPEVVAGTEVEVSCMVPDNCPELRPELSWLGHEGLGEPAVLGRLREDEGTWVQVSLLHFMPTREANGVRARLRLRPLLADMNSSVEAIEGSHISLVCGADSNPLPLLTWMRDGTVLREAVTESLLLELDEVTPAEDGVYACLAENAYGQDNRTVELSVMYAPWKPTVNGTMVAVEGETVSILCSTESNPDPILTIFKEKQILATVIYESELQLELPAVTPEDDGEYWCVAENQYGQRATAFNLSVEFAPVILLESHCAAARDTVQCLCVVKSNPEPSVAFELPSRNVTVNETEREFVYSERSGLLLTSILTLRGQAQAPPRVICTSRNLYGTKSLELPFQGAHRLMWAKIGPVGAVVAFAILIAIVCYITQTRRKKNVTESPSFSAGDNPPVLFSSDFRISGAPEKYESEKRLGSERRLLGLRGEPPELDLSYSHSDLGKRPTKDSYTLTEELAEYAEIRVKCCQGPEEGRHQKSATPLVPRIQLPPEIEASQEVTLTCSLSFACFGYPIKLQWSLEEPAITSTTLSPETVVTQSKLTFRPQWTHHGKNVTCQLVTGTEGQVLSEQTVRLEVKYVPQVEIEVSPSDATVIEGESVTMTCRIVSSNPQYKSISWFKDGMQLSASKTLTLTLPQTSKEMSGKYLCRASNTVGRGNSKEVTLQVQYAPEPSSVLIHQSPAKEGATVEMICQSPANPHPTNYTWYHDGKELLGKTEEKFYIPQVSLQHAGTYSCVAENRLGIGQMGPETELDVQYPPKEVTTVIRSPLPIREGDRVTLFCNYNSSNPQVTRYEWVPKGPWIEPSPGVLLIQKVAWDTTSIYCAACNQWCSWALPTHLNVQYAPRDVRVLVIGTHSEIHSRHRVQLQCKFSTSHPPVIRYVWKKNGSFLKEGSELIFDSITPEDAGNYSCTVDNSIGETTSKASILQVLYPPRRLRVSIAPGDSVMEGRKAALTCESDANPPASQFTWFDWNNQNLHHAGQTLRLEPAKVQDSGVYRCQGANRLGMGESPPSTLTVYYSPETIGRRAAVAIGICLAILLLTIWGFKIRRSWKRIRSQQGLQENSSGQSFFVRNKKVDYENVTPNFPEDEEIHYSELVQFGVGERPRTQESVEYVTLKH</sequence>
<dbReference type="FunCoup" id="L8Y2U7">
    <property type="interactions" value="284"/>
</dbReference>
<dbReference type="FunFam" id="2.60.40.10:FF:002011">
    <property type="entry name" value="B-cell receptor CD22"/>
    <property type="match status" value="1"/>
</dbReference>
<dbReference type="GO" id="GO:0042113">
    <property type="term" value="P:B cell activation"/>
    <property type="evidence" value="ECO:0007669"/>
    <property type="project" value="TreeGrafter"/>
</dbReference>
<evidence type="ECO:0000256" key="3">
    <source>
        <dbReference type="ARBA" id="ARBA00022553"/>
    </source>
</evidence>
<evidence type="ECO:0000256" key="12">
    <source>
        <dbReference type="ARBA" id="ARBA00023180"/>
    </source>
</evidence>
<dbReference type="EMBL" id="KB370713">
    <property type="protein sequence ID" value="ELV09359.1"/>
    <property type="molecule type" value="Genomic_DNA"/>
</dbReference>
<dbReference type="GO" id="GO:0050859">
    <property type="term" value="P:negative regulation of B cell receptor signaling pathway"/>
    <property type="evidence" value="ECO:0007669"/>
    <property type="project" value="TreeGrafter"/>
</dbReference>
<feature type="transmembrane region" description="Helical" evidence="19">
    <location>
        <begin position="1167"/>
        <end position="1185"/>
    </location>
</feature>
<evidence type="ECO:0000256" key="11">
    <source>
        <dbReference type="ARBA" id="ARBA00023157"/>
    </source>
</evidence>
<dbReference type="Pfam" id="PF13927">
    <property type="entry name" value="Ig_3"/>
    <property type="match status" value="3"/>
</dbReference>